<protein>
    <recommendedName>
        <fullName evidence="1">Plasmid pRiA4b Orf3-like domain-containing protein</fullName>
    </recommendedName>
</protein>
<dbReference type="Proteomes" id="UP000827092">
    <property type="component" value="Unassembled WGS sequence"/>
</dbReference>
<evidence type="ECO:0000259" key="1">
    <source>
        <dbReference type="Pfam" id="PF07929"/>
    </source>
</evidence>
<dbReference type="Gene3D" id="3.10.290.30">
    <property type="entry name" value="MM3350-like"/>
    <property type="match status" value="3"/>
</dbReference>
<dbReference type="Pfam" id="PF07929">
    <property type="entry name" value="PRiA4_ORF3"/>
    <property type="match status" value="3"/>
</dbReference>
<dbReference type="InterPro" id="IPR012912">
    <property type="entry name" value="Plasmid_pRiA4b_Orf3-like"/>
</dbReference>
<comment type="caution">
    <text evidence="2">The sequence shown here is derived from an EMBL/GenBank/DDBJ whole genome shotgun (WGS) entry which is preliminary data.</text>
</comment>
<feature type="domain" description="Plasmid pRiA4b Orf3-like" evidence="1">
    <location>
        <begin position="426"/>
        <end position="609"/>
    </location>
</feature>
<dbReference type="InterPro" id="IPR024047">
    <property type="entry name" value="MM3350-like_sf"/>
</dbReference>
<dbReference type="AlphaFoldDB" id="A0AAV6UNM5"/>
<name>A0AAV6UNM5_9ARAC</name>
<feature type="domain" description="Plasmid pRiA4b Orf3-like" evidence="1">
    <location>
        <begin position="9"/>
        <end position="180"/>
    </location>
</feature>
<sequence length="612" mass="72137">MNQDISSTIFQLKITLKDIRPPIWRRIQVPANFNFQELHFSIQCAMGWTNTHLYEFRMNNLKKFGMQDPTQESFYNGIGPKSVDATSVKIFKLFTRVKTWCLYEYDFGDSWEHRIELEKILPKVEGMTYPICVAGKRGCPPENVGSTEGYYRHLEIIKNPQDPEYKEHMAWFRRNQTCDDDPEIFYPQTVDFNFKAVDPDLFYEDMNKKHHEFLITALFYVKITVGYIRPKIWRIIHIPGNCTFKELHYAIQHAMGWDNSERYGFKVRQKKKYEELYIIEDDDTDIFDGVDTANASSVKLADHLEHERACCFYKYKYEDGQIDEHRVELEKILSKVVEGTPYPICVAGSRNCLPKNVGATSGYLEHLEILGNQHHPEHKEYMEWFARNQTSDDVSDYDYTTTDYNCKLFSAKMERRISEELQNYIVFQLRITLNDISPPVWRSIQVPGDFKFEELHYAIQRAMGWKSCHQYKFRVSEGGRYAELHIGERDDTNYILGPEPQPAKFVRVATYFQHDKAWCIYEYDFEALWKHSVELETIITKEEGKTYPLCIAGSGICPPENVGGLAGYYKHMEIIKNPQHPEYEEHMEWFADHKTCSEDIQPFDPKSVDFYL</sequence>
<feature type="domain" description="Plasmid pRiA4b Orf3-like" evidence="1">
    <location>
        <begin position="219"/>
        <end position="397"/>
    </location>
</feature>
<evidence type="ECO:0000313" key="3">
    <source>
        <dbReference type="Proteomes" id="UP000827092"/>
    </source>
</evidence>
<dbReference type="SUPFAM" id="SSF159941">
    <property type="entry name" value="MM3350-like"/>
    <property type="match status" value="3"/>
</dbReference>
<organism evidence="2 3">
    <name type="scientific">Oedothorax gibbosus</name>
    <dbReference type="NCBI Taxonomy" id="931172"/>
    <lineage>
        <taxon>Eukaryota</taxon>
        <taxon>Metazoa</taxon>
        <taxon>Ecdysozoa</taxon>
        <taxon>Arthropoda</taxon>
        <taxon>Chelicerata</taxon>
        <taxon>Arachnida</taxon>
        <taxon>Araneae</taxon>
        <taxon>Araneomorphae</taxon>
        <taxon>Entelegynae</taxon>
        <taxon>Araneoidea</taxon>
        <taxon>Linyphiidae</taxon>
        <taxon>Erigoninae</taxon>
        <taxon>Oedothorax</taxon>
    </lineage>
</organism>
<evidence type="ECO:0000313" key="2">
    <source>
        <dbReference type="EMBL" id="KAG8185213.1"/>
    </source>
</evidence>
<proteinExistence type="predicted"/>
<reference evidence="2 3" key="1">
    <citation type="journal article" date="2022" name="Nat. Ecol. Evol.">
        <title>A masculinizing supergene underlies an exaggerated male reproductive morph in a spider.</title>
        <authorList>
            <person name="Hendrickx F."/>
            <person name="De Corte Z."/>
            <person name="Sonet G."/>
            <person name="Van Belleghem S.M."/>
            <person name="Kostlbacher S."/>
            <person name="Vangestel C."/>
        </authorList>
    </citation>
    <scope>NUCLEOTIDE SEQUENCE [LARGE SCALE GENOMIC DNA]</scope>
    <source>
        <strain evidence="2">W744_W776</strain>
    </source>
</reference>
<accession>A0AAV6UNM5</accession>
<dbReference type="PANTHER" id="PTHR41878">
    <property type="entry name" value="LEXA REPRESSOR-RELATED"/>
    <property type="match status" value="1"/>
</dbReference>
<keyword evidence="3" id="KW-1185">Reference proteome</keyword>
<dbReference type="EMBL" id="JAFNEN010000343">
    <property type="protein sequence ID" value="KAG8185213.1"/>
    <property type="molecule type" value="Genomic_DNA"/>
</dbReference>
<dbReference type="PANTHER" id="PTHR41878:SF1">
    <property type="entry name" value="TNPR PROTEIN"/>
    <property type="match status" value="1"/>
</dbReference>
<gene>
    <name evidence="2" type="ORF">JTE90_025885</name>
</gene>